<sequence length="284" mass="30951">MNIIIDAAAQTQDCYPLTVNKPNALMSVFNKTLLEHALSVAAKKSNNIIIQIQKIHAGLFQQIGLPDSCQIATDYILQPEDVLMDARHFYWNDEVFTIHYAWDLIKCQEKYAAEVVYCIDPKSTIEPLATLKGNVTVGAGTIIKNGVYIEGPVMIGENCTIGPNCYIRGNTSIGNNCRIGNAVEVKNAIIGRGTNICHLSYFGDGIAGDRVNLGAGFINANLRHDAQEMTTMLNGNKVPTGRNKLGAIIGDDVHTGINSLVYPGRKIWPHLSTNPGEIVSKDIL</sequence>
<dbReference type="PANTHER" id="PTHR43584:SF8">
    <property type="entry name" value="N-ACETYLMURAMATE ALPHA-1-PHOSPHATE URIDYLYLTRANSFERASE"/>
    <property type="match status" value="1"/>
</dbReference>
<feature type="domain" description="Mannose-1-phosphate guanyltransferase C-terminal" evidence="7">
    <location>
        <begin position="149"/>
        <end position="270"/>
    </location>
</feature>
<protein>
    <recommendedName>
        <fullName evidence="7">Mannose-1-phosphate guanyltransferase C-terminal domain-containing protein</fullName>
    </recommendedName>
</protein>
<keyword evidence="3" id="KW-0511">Multifunctional enzyme</keyword>
<evidence type="ECO:0000313" key="8">
    <source>
        <dbReference type="EMBL" id="TKC08698.1"/>
    </source>
</evidence>
<keyword evidence="9" id="KW-1185">Reference proteome</keyword>
<dbReference type="InterPro" id="IPR056729">
    <property type="entry name" value="GMPPB_C"/>
</dbReference>
<dbReference type="Gene3D" id="2.160.10.10">
    <property type="entry name" value="Hexapeptide repeat proteins"/>
    <property type="match status" value="1"/>
</dbReference>
<keyword evidence="2" id="KW-0548">Nucleotidyltransferase</keyword>
<dbReference type="SUPFAM" id="SSF53448">
    <property type="entry name" value="Nucleotide-diphospho-sugar transferases"/>
    <property type="match status" value="1"/>
</dbReference>
<dbReference type="GO" id="GO:0003977">
    <property type="term" value="F:UDP-N-acetylglucosamine diphosphorylase activity"/>
    <property type="evidence" value="ECO:0007669"/>
    <property type="project" value="UniProtKB-EC"/>
</dbReference>
<evidence type="ECO:0000256" key="5">
    <source>
        <dbReference type="ARBA" id="ARBA00048247"/>
    </source>
</evidence>
<dbReference type="Proteomes" id="UP000307244">
    <property type="component" value="Unassembled WGS sequence"/>
</dbReference>
<dbReference type="InterPro" id="IPR011004">
    <property type="entry name" value="Trimer_LpxA-like_sf"/>
</dbReference>
<dbReference type="PANTHER" id="PTHR43584">
    <property type="entry name" value="NUCLEOTIDYL TRANSFERASE"/>
    <property type="match status" value="1"/>
</dbReference>
<evidence type="ECO:0000256" key="4">
    <source>
        <dbReference type="ARBA" id="ARBA00023315"/>
    </source>
</evidence>
<dbReference type="AlphaFoldDB" id="A0A4U1CSI5"/>
<evidence type="ECO:0000256" key="3">
    <source>
        <dbReference type="ARBA" id="ARBA00023268"/>
    </source>
</evidence>
<dbReference type="InterPro" id="IPR029044">
    <property type="entry name" value="Nucleotide-diphossugar_trans"/>
</dbReference>
<dbReference type="SUPFAM" id="SSF51161">
    <property type="entry name" value="Trimeric LpxA-like enzymes"/>
    <property type="match status" value="1"/>
</dbReference>
<dbReference type="GO" id="GO:0019134">
    <property type="term" value="F:glucosamine-1-phosphate N-acetyltransferase activity"/>
    <property type="evidence" value="ECO:0007669"/>
    <property type="project" value="UniProtKB-EC"/>
</dbReference>
<dbReference type="EMBL" id="SWBQ01000001">
    <property type="protein sequence ID" value="TKC08698.1"/>
    <property type="molecule type" value="Genomic_DNA"/>
</dbReference>
<comment type="catalytic activity">
    <reaction evidence="5">
        <text>alpha-D-glucosamine 1-phosphate + acetyl-CoA = N-acetyl-alpha-D-glucosamine 1-phosphate + CoA + H(+)</text>
        <dbReference type="Rhea" id="RHEA:13725"/>
        <dbReference type="ChEBI" id="CHEBI:15378"/>
        <dbReference type="ChEBI" id="CHEBI:57287"/>
        <dbReference type="ChEBI" id="CHEBI:57288"/>
        <dbReference type="ChEBI" id="CHEBI:57776"/>
        <dbReference type="ChEBI" id="CHEBI:58516"/>
        <dbReference type="EC" id="2.3.1.157"/>
    </reaction>
</comment>
<evidence type="ECO:0000313" key="9">
    <source>
        <dbReference type="Proteomes" id="UP000307244"/>
    </source>
</evidence>
<name>A0A4U1CSI5_9SPHI</name>
<keyword evidence="4" id="KW-0012">Acyltransferase</keyword>
<comment type="caution">
    <text evidence="8">The sequence shown here is derived from an EMBL/GenBank/DDBJ whole genome shotgun (WGS) entry which is preliminary data.</text>
</comment>
<accession>A0A4U1CSI5</accession>
<dbReference type="CDD" id="cd05636">
    <property type="entry name" value="LbH_G1P_TT_C_like"/>
    <property type="match status" value="1"/>
</dbReference>
<organism evidence="8 9">
    <name type="scientific">Pedobacter frigoris</name>
    <dbReference type="NCBI Taxonomy" id="2571272"/>
    <lineage>
        <taxon>Bacteria</taxon>
        <taxon>Pseudomonadati</taxon>
        <taxon>Bacteroidota</taxon>
        <taxon>Sphingobacteriia</taxon>
        <taxon>Sphingobacteriales</taxon>
        <taxon>Sphingobacteriaceae</taxon>
        <taxon>Pedobacter</taxon>
    </lineage>
</organism>
<reference evidence="8 9" key="1">
    <citation type="submission" date="2019-04" db="EMBL/GenBank/DDBJ databases">
        <title>Pedobacter sp. RP-3-15 sp. nov., isolated from Arctic soil.</title>
        <authorList>
            <person name="Dahal R.H."/>
            <person name="Kim D.-U."/>
        </authorList>
    </citation>
    <scope>NUCLEOTIDE SEQUENCE [LARGE SCALE GENOMIC DNA]</scope>
    <source>
        <strain evidence="8 9">RP-3-15</strain>
    </source>
</reference>
<evidence type="ECO:0000256" key="1">
    <source>
        <dbReference type="ARBA" id="ARBA00022679"/>
    </source>
</evidence>
<dbReference type="Pfam" id="PF25087">
    <property type="entry name" value="GMPPB_C"/>
    <property type="match status" value="1"/>
</dbReference>
<evidence type="ECO:0000256" key="2">
    <source>
        <dbReference type="ARBA" id="ARBA00022695"/>
    </source>
</evidence>
<dbReference type="InterPro" id="IPR050065">
    <property type="entry name" value="GlmU-like"/>
</dbReference>
<evidence type="ECO:0000259" key="7">
    <source>
        <dbReference type="Pfam" id="PF25087"/>
    </source>
</evidence>
<gene>
    <name evidence="8" type="ORF">FA047_00950</name>
</gene>
<dbReference type="OrthoDB" id="9803036at2"/>
<proteinExistence type="predicted"/>
<dbReference type="RefSeq" id="WP_136834118.1">
    <property type="nucleotide sequence ID" value="NZ_SWBQ01000001.1"/>
</dbReference>
<comment type="catalytic activity">
    <reaction evidence="6">
        <text>N-acetyl-alpha-D-glucosamine 1-phosphate + UTP + H(+) = UDP-N-acetyl-alpha-D-glucosamine + diphosphate</text>
        <dbReference type="Rhea" id="RHEA:13509"/>
        <dbReference type="ChEBI" id="CHEBI:15378"/>
        <dbReference type="ChEBI" id="CHEBI:33019"/>
        <dbReference type="ChEBI" id="CHEBI:46398"/>
        <dbReference type="ChEBI" id="CHEBI:57705"/>
        <dbReference type="ChEBI" id="CHEBI:57776"/>
        <dbReference type="EC" id="2.7.7.23"/>
    </reaction>
</comment>
<keyword evidence="1" id="KW-0808">Transferase</keyword>
<evidence type="ECO:0000256" key="6">
    <source>
        <dbReference type="ARBA" id="ARBA00048493"/>
    </source>
</evidence>